<evidence type="ECO:0000256" key="1">
    <source>
        <dbReference type="ARBA" id="ARBA00004613"/>
    </source>
</evidence>
<keyword evidence="3" id="KW-0732">Signal</keyword>
<gene>
    <name evidence="5" type="ORF">IAB07_02130</name>
</gene>
<evidence type="ECO:0000256" key="2">
    <source>
        <dbReference type="ARBA" id="ARBA00022525"/>
    </source>
</evidence>
<dbReference type="PROSITE" id="PS50234">
    <property type="entry name" value="VWFA"/>
    <property type="match status" value="1"/>
</dbReference>
<dbReference type="AlphaFoldDB" id="A0A9D1MLW3"/>
<comment type="caution">
    <text evidence="5">The sequence shown here is derived from an EMBL/GenBank/DDBJ whole genome shotgun (WGS) entry which is preliminary data.</text>
</comment>
<dbReference type="Gene3D" id="3.40.50.410">
    <property type="entry name" value="von Willebrand factor, type A domain"/>
    <property type="match status" value="1"/>
</dbReference>
<evidence type="ECO:0000256" key="3">
    <source>
        <dbReference type="ARBA" id="ARBA00022729"/>
    </source>
</evidence>
<organism evidence="5 6">
    <name type="scientific">Candidatus Caccalectryoclostridium excrementigallinarum</name>
    <dbReference type="NCBI Taxonomy" id="2840710"/>
    <lineage>
        <taxon>Bacteria</taxon>
        <taxon>Bacillati</taxon>
        <taxon>Bacillota</taxon>
        <taxon>Clostridia</taxon>
        <taxon>Christensenellales</taxon>
        <taxon>Christensenellaceae</taxon>
        <taxon>Christensenellaceae incertae sedis</taxon>
        <taxon>Candidatus Caccalectryoclostridium</taxon>
    </lineage>
</organism>
<comment type="subcellular location">
    <subcellularLocation>
        <location evidence="1">Secreted</location>
    </subcellularLocation>
</comment>
<evidence type="ECO:0000313" key="6">
    <source>
        <dbReference type="Proteomes" id="UP000824145"/>
    </source>
</evidence>
<feature type="domain" description="VWFA" evidence="4">
    <location>
        <begin position="7"/>
        <end position="210"/>
    </location>
</feature>
<keyword evidence="2" id="KW-0964">Secreted</keyword>
<dbReference type="Proteomes" id="UP000824145">
    <property type="component" value="Unassembled WGS sequence"/>
</dbReference>
<evidence type="ECO:0000259" key="4">
    <source>
        <dbReference type="PROSITE" id="PS50234"/>
    </source>
</evidence>
<dbReference type="InterPro" id="IPR056861">
    <property type="entry name" value="HMCN1-like_VWA"/>
</dbReference>
<proteinExistence type="predicted"/>
<accession>A0A9D1MLW3</accession>
<dbReference type="SUPFAM" id="SSF53300">
    <property type="entry name" value="vWA-like"/>
    <property type="match status" value="1"/>
</dbReference>
<reference evidence="5" key="1">
    <citation type="submission" date="2020-10" db="EMBL/GenBank/DDBJ databases">
        <authorList>
            <person name="Gilroy R."/>
        </authorList>
    </citation>
    <scope>NUCLEOTIDE SEQUENCE</scope>
    <source>
        <strain evidence="5">9366</strain>
    </source>
</reference>
<dbReference type="EMBL" id="DVNJ01000010">
    <property type="protein sequence ID" value="HIU62551.1"/>
    <property type="molecule type" value="Genomic_DNA"/>
</dbReference>
<dbReference type="Pfam" id="PF25106">
    <property type="entry name" value="VWA_4"/>
    <property type="match status" value="1"/>
</dbReference>
<dbReference type="InterPro" id="IPR036465">
    <property type="entry name" value="vWFA_dom_sf"/>
</dbReference>
<protein>
    <submittedName>
        <fullName evidence="5">VWA domain-containing protein</fullName>
    </submittedName>
</protein>
<evidence type="ECO:0000313" key="5">
    <source>
        <dbReference type="EMBL" id="HIU62551.1"/>
    </source>
</evidence>
<sequence length="215" mass="24537">MAIKNIDMVFVLDVTGNMGFFVDRFRRNLLPMLRQRLSERAETAKIRFRIITFRDYMSDGEEAIYRSRFYRMPEEEAELNRELQRVECYGGGDSPENGMEALYFALTSDFAAGEESRQYIFLFTNADAVEIGKRADCSGYPQDMPSEKEIAALWKSGKGLSKNGKKLVLVAPKGTVYQKLFAGFDDVFFCPTNFSGLLDDLEFSPLLDKAIEEVM</sequence>
<dbReference type="InterPro" id="IPR002035">
    <property type="entry name" value="VWF_A"/>
</dbReference>
<reference evidence="5" key="2">
    <citation type="journal article" date="2021" name="PeerJ">
        <title>Extensive microbial diversity within the chicken gut microbiome revealed by metagenomics and culture.</title>
        <authorList>
            <person name="Gilroy R."/>
            <person name="Ravi A."/>
            <person name="Getino M."/>
            <person name="Pursley I."/>
            <person name="Horton D.L."/>
            <person name="Alikhan N.F."/>
            <person name="Baker D."/>
            <person name="Gharbi K."/>
            <person name="Hall N."/>
            <person name="Watson M."/>
            <person name="Adriaenssens E.M."/>
            <person name="Foster-Nyarko E."/>
            <person name="Jarju S."/>
            <person name="Secka A."/>
            <person name="Antonio M."/>
            <person name="Oren A."/>
            <person name="Chaudhuri R.R."/>
            <person name="La Ragione R."/>
            <person name="Hildebrand F."/>
            <person name="Pallen M.J."/>
        </authorList>
    </citation>
    <scope>NUCLEOTIDE SEQUENCE</scope>
    <source>
        <strain evidence="5">9366</strain>
    </source>
</reference>
<name>A0A9D1MLW3_9FIRM</name>